<evidence type="ECO:0000256" key="4">
    <source>
        <dbReference type="ARBA" id="ARBA00022741"/>
    </source>
</evidence>
<comment type="similarity">
    <text evidence="8">Belongs to the MobA family.</text>
</comment>
<evidence type="ECO:0000259" key="9">
    <source>
        <dbReference type="Pfam" id="PF12804"/>
    </source>
</evidence>
<dbReference type="PANTHER" id="PTHR19136:SF81">
    <property type="entry name" value="MOLYBDENUM COFACTOR GUANYLYLTRANSFERASE"/>
    <property type="match status" value="1"/>
</dbReference>
<dbReference type="PANTHER" id="PTHR19136">
    <property type="entry name" value="MOLYBDENUM COFACTOR GUANYLYLTRANSFERASE"/>
    <property type="match status" value="1"/>
</dbReference>
<feature type="binding site" evidence="8">
    <location>
        <begin position="8"/>
        <end position="10"/>
    </location>
    <ligand>
        <name>GTP</name>
        <dbReference type="ChEBI" id="CHEBI:37565"/>
    </ligand>
</feature>
<dbReference type="EC" id="2.7.7.77" evidence="8"/>
<keyword evidence="5 8" id="KW-0460">Magnesium</keyword>
<dbReference type="HAMAP" id="MF_00316">
    <property type="entry name" value="MobA"/>
    <property type="match status" value="1"/>
</dbReference>
<dbReference type="InterPro" id="IPR025877">
    <property type="entry name" value="MobA-like_NTP_Trfase"/>
</dbReference>
<accession>A0A0P1MMG4</accession>
<dbReference type="OrthoDB" id="9788394at2"/>
<gene>
    <name evidence="8" type="primary">mobA</name>
    <name evidence="10" type="ORF">JGI23_00183</name>
</gene>
<comment type="subcellular location">
    <subcellularLocation>
        <location evidence="8">Cytoplasm</location>
    </subcellularLocation>
</comment>
<dbReference type="AlphaFoldDB" id="A0A0P1MMG4"/>
<evidence type="ECO:0000256" key="1">
    <source>
        <dbReference type="ARBA" id="ARBA00022490"/>
    </source>
</evidence>
<feature type="domain" description="MobA-like NTP transferase" evidence="9">
    <location>
        <begin position="5"/>
        <end position="143"/>
    </location>
</feature>
<name>A0A0P1MMG4_9BACT</name>
<comment type="catalytic activity">
    <reaction evidence="8">
        <text>Mo-molybdopterin + GTP + H(+) = Mo-molybdopterin guanine dinucleotide + diphosphate</text>
        <dbReference type="Rhea" id="RHEA:34243"/>
        <dbReference type="ChEBI" id="CHEBI:15378"/>
        <dbReference type="ChEBI" id="CHEBI:33019"/>
        <dbReference type="ChEBI" id="CHEBI:37565"/>
        <dbReference type="ChEBI" id="CHEBI:71302"/>
        <dbReference type="ChEBI" id="CHEBI:71310"/>
        <dbReference type="EC" id="2.7.7.77"/>
    </reaction>
</comment>
<evidence type="ECO:0000256" key="8">
    <source>
        <dbReference type="HAMAP-Rule" id="MF_00316"/>
    </source>
</evidence>
<feature type="binding site" evidence="8">
    <location>
        <position position="20"/>
    </location>
    <ligand>
        <name>GTP</name>
        <dbReference type="ChEBI" id="CHEBI:37565"/>
    </ligand>
</feature>
<dbReference type="GO" id="GO:0061603">
    <property type="term" value="F:molybdenum cofactor guanylyltransferase activity"/>
    <property type="evidence" value="ECO:0007669"/>
    <property type="project" value="UniProtKB-EC"/>
</dbReference>
<keyword evidence="11" id="KW-1185">Reference proteome</keyword>
<dbReference type="GO" id="GO:0005737">
    <property type="term" value="C:cytoplasm"/>
    <property type="evidence" value="ECO:0007669"/>
    <property type="project" value="UniProtKB-SubCell"/>
</dbReference>
<evidence type="ECO:0000256" key="3">
    <source>
        <dbReference type="ARBA" id="ARBA00022723"/>
    </source>
</evidence>
<dbReference type="InterPro" id="IPR013482">
    <property type="entry name" value="Molybde_CF_guanTrfase"/>
</dbReference>
<dbReference type="Proteomes" id="UP000199197">
    <property type="component" value="Unassembled WGS sequence"/>
</dbReference>
<protein>
    <recommendedName>
        <fullName evidence="8">Probable molybdenum cofactor guanylyltransferase</fullName>
        <shortName evidence="8">MoCo guanylyltransferase</shortName>
        <ecNumber evidence="8">2.7.7.77</ecNumber>
    </recommendedName>
    <alternativeName>
        <fullName evidence="8">GTP:molybdopterin guanylyltransferase</fullName>
    </alternativeName>
    <alternativeName>
        <fullName evidence="8">Mo-MPT guanylyltransferase</fullName>
    </alternativeName>
    <alternativeName>
        <fullName evidence="8">Molybdopterin guanylyltransferase</fullName>
    </alternativeName>
    <alternativeName>
        <fullName evidence="8">Molybdopterin-guanine dinucleotide synthase</fullName>
        <shortName evidence="8">MGD synthase</shortName>
    </alternativeName>
</protein>
<feature type="binding site" evidence="8">
    <location>
        <position position="65"/>
    </location>
    <ligand>
        <name>GTP</name>
        <dbReference type="ChEBI" id="CHEBI:37565"/>
    </ligand>
</feature>
<dbReference type="GO" id="GO:0046872">
    <property type="term" value="F:metal ion binding"/>
    <property type="evidence" value="ECO:0007669"/>
    <property type="project" value="UniProtKB-KW"/>
</dbReference>
<keyword evidence="4 8" id="KW-0547">Nucleotide-binding</keyword>
<dbReference type="Gene3D" id="3.90.550.10">
    <property type="entry name" value="Spore Coat Polysaccharide Biosynthesis Protein SpsA, Chain A"/>
    <property type="match status" value="1"/>
</dbReference>
<dbReference type="CDD" id="cd02503">
    <property type="entry name" value="MobA"/>
    <property type="match status" value="1"/>
</dbReference>
<comment type="function">
    <text evidence="8">Transfers a GMP moiety from GTP to Mo-molybdopterin (Mo-MPT) cofactor (Moco or molybdenum cofactor) to form Mo-molybdopterin guanine dinucleotide (Mo-MGD) cofactor.</text>
</comment>
<comment type="domain">
    <text evidence="8">The N-terminal domain determines nucleotide recognition and specific binding, while the C-terminal domain determines the specific binding to the target protein.</text>
</comment>
<keyword evidence="7 8" id="KW-0501">Molybdenum cofactor biosynthesis</keyword>
<evidence type="ECO:0000256" key="5">
    <source>
        <dbReference type="ARBA" id="ARBA00022842"/>
    </source>
</evidence>
<dbReference type="GO" id="GO:0006777">
    <property type="term" value="P:Mo-molybdopterin cofactor biosynthetic process"/>
    <property type="evidence" value="ECO:0007669"/>
    <property type="project" value="UniProtKB-KW"/>
</dbReference>
<keyword evidence="2 8" id="KW-0808">Transferase</keyword>
<keyword evidence="6 8" id="KW-0342">GTP-binding</keyword>
<evidence type="ECO:0000313" key="10">
    <source>
        <dbReference type="EMBL" id="CUS96810.1"/>
    </source>
</evidence>
<comment type="caution">
    <text evidence="8">Lacks conserved residue(s) required for the propagation of feature annotation.</text>
</comment>
<proteinExistence type="inferred from homology"/>
<keyword evidence="1 8" id="KW-0963">Cytoplasm</keyword>
<dbReference type="SUPFAM" id="SSF53448">
    <property type="entry name" value="Nucleotide-diphospho-sugar transferases"/>
    <property type="match status" value="1"/>
</dbReference>
<feature type="binding site" evidence="8">
    <location>
        <position position="95"/>
    </location>
    <ligand>
        <name>Mg(2+)</name>
        <dbReference type="ChEBI" id="CHEBI:18420"/>
    </ligand>
</feature>
<reference evidence="11" key="1">
    <citation type="submission" date="2015-11" db="EMBL/GenBank/DDBJ databases">
        <authorList>
            <person name="Varghese N."/>
        </authorList>
    </citation>
    <scope>NUCLEOTIDE SEQUENCE [LARGE SCALE GENOMIC DNA]</scope>
    <source>
        <strain evidence="11">JGI-23</strain>
    </source>
</reference>
<evidence type="ECO:0000256" key="2">
    <source>
        <dbReference type="ARBA" id="ARBA00022679"/>
    </source>
</evidence>
<feature type="binding site" evidence="8">
    <location>
        <position position="95"/>
    </location>
    <ligand>
        <name>GTP</name>
        <dbReference type="ChEBI" id="CHEBI:37565"/>
    </ligand>
</feature>
<dbReference type="EMBL" id="CZVW01000002">
    <property type="protein sequence ID" value="CUS96810.1"/>
    <property type="molecule type" value="Genomic_DNA"/>
</dbReference>
<evidence type="ECO:0000313" key="11">
    <source>
        <dbReference type="Proteomes" id="UP000199197"/>
    </source>
</evidence>
<dbReference type="GO" id="GO:0005525">
    <property type="term" value="F:GTP binding"/>
    <property type="evidence" value="ECO:0007669"/>
    <property type="project" value="UniProtKB-UniRule"/>
</dbReference>
<evidence type="ECO:0000256" key="6">
    <source>
        <dbReference type="ARBA" id="ARBA00023134"/>
    </source>
</evidence>
<keyword evidence="3 8" id="KW-0479">Metal-binding</keyword>
<sequence>MCKCGAVLAGGKSKRFGSDKRFLKLGERTLIEIACDKIRANFERRYLVLDKDSNFEVPDFIILRDKIDNRGPLVGVYSTLIEMVECFGCVFVPVDMPFIPNELLQFMSTLSDYDAVYIKFSDKIYPFPGYYSKRLIPLIESLIDFGKLSLKELLGEVKLKYEIDEKKLAEFGEPFGILANINVPEDFELVKAIWFKWG</sequence>
<dbReference type="Pfam" id="PF12804">
    <property type="entry name" value="NTP_transf_3"/>
    <property type="match status" value="1"/>
</dbReference>
<dbReference type="InterPro" id="IPR029044">
    <property type="entry name" value="Nucleotide-diphossugar_trans"/>
</dbReference>
<dbReference type="RefSeq" id="WP_159421062.1">
    <property type="nucleotide sequence ID" value="NZ_CZVW01000002.1"/>
</dbReference>
<comment type="cofactor">
    <cofactor evidence="8">
        <name>Mg(2+)</name>
        <dbReference type="ChEBI" id="CHEBI:18420"/>
    </cofactor>
</comment>
<organism evidence="10 11">
    <name type="scientific">Candidatus Chryseopegocella kryptomonas</name>
    <dbReference type="NCBI Taxonomy" id="1633643"/>
    <lineage>
        <taxon>Bacteria</taxon>
        <taxon>Pseudomonadati</taxon>
        <taxon>Candidatus Kryptoniota</taxon>
        <taxon>Candidatus Chryseopegocella</taxon>
    </lineage>
</organism>
<evidence type="ECO:0000256" key="7">
    <source>
        <dbReference type="ARBA" id="ARBA00023150"/>
    </source>
</evidence>